<dbReference type="AlphaFoldDB" id="A0AA40SPD3"/>
<evidence type="ECO:0000313" key="2">
    <source>
        <dbReference type="EMBL" id="MBB4139896.1"/>
    </source>
</evidence>
<keyword evidence="3" id="KW-1185">Reference proteome</keyword>
<accession>A0AA40SPD3</accession>
<gene>
    <name evidence="2" type="ORF">BKA10_001690</name>
</gene>
<proteinExistence type="predicted"/>
<organism evidence="2 3">
    <name type="scientific">Microbacterium invictum</name>
    <dbReference type="NCBI Taxonomy" id="515415"/>
    <lineage>
        <taxon>Bacteria</taxon>
        <taxon>Bacillati</taxon>
        <taxon>Actinomycetota</taxon>
        <taxon>Actinomycetes</taxon>
        <taxon>Micrococcales</taxon>
        <taxon>Microbacteriaceae</taxon>
        <taxon>Microbacterium</taxon>
    </lineage>
</organism>
<protein>
    <submittedName>
        <fullName evidence="2">Uncharacterized protein</fullName>
    </submittedName>
</protein>
<evidence type="ECO:0000313" key="3">
    <source>
        <dbReference type="Proteomes" id="UP000549113"/>
    </source>
</evidence>
<dbReference type="RefSeq" id="WP_183499503.1">
    <property type="nucleotide sequence ID" value="NZ_BAABCO010000001.1"/>
</dbReference>
<keyword evidence="1" id="KW-1133">Transmembrane helix</keyword>
<dbReference type="Proteomes" id="UP000549113">
    <property type="component" value="Unassembled WGS sequence"/>
</dbReference>
<comment type="caution">
    <text evidence="2">The sequence shown here is derived from an EMBL/GenBank/DDBJ whole genome shotgun (WGS) entry which is preliminary data.</text>
</comment>
<keyword evidence="1" id="KW-0472">Membrane</keyword>
<name>A0AA40SPD3_9MICO</name>
<sequence>MSFFEAPSGQIPPPVPQRGRRASRVLFLISAVLAVAFLGTFYLDELPLPVRTWVAESVPAARGLVGIPPDPEAEVADLAERMQLTAEGRLIFYDAEPAIVDGADIARICTDGEELPGGLYHAGCYLGTDRIFLLREPRTPVLVTTAAHELLHAVYRRMDDAERARADALVTVEMARVPSSDPVHAQIEASVGDNSSARPDERFAYLGSQIVLDGGFASELETLYARYFEDRTSLASASSRY</sequence>
<evidence type="ECO:0000256" key="1">
    <source>
        <dbReference type="SAM" id="Phobius"/>
    </source>
</evidence>
<dbReference type="EMBL" id="JACIFH010000001">
    <property type="protein sequence ID" value="MBB4139896.1"/>
    <property type="molecule type" value="Genomic_DNA"/>
</dbReference>
<feature type="transmembrane region" description="Helical" evidence="1">
    <location>
        <begin position="25"/>
        <end position="43"/>
    </location>
</feature>
<keyword evidence="1" id="KW-0812">Transmembrane</keyword>
<reference evidence="2 3" key="1">
    <citation type="submission" date="2020-08" db="EMBL/GenBank/DDBJ databases">
        <title>Sequencing the genomes of 1000 actinobacteria strains.</title>
        <authorList>
            <person name="Klenk H.-P."/>
        </authorList>
    </citation>
    <scope>NUCLEOTIDE SEQUENCE [LARGE SCALE GENOMIC DNA]</scope>
    <source>
        <strain evidence="2 3">DSM 19600</strain>
    </source>
</reference>